<dbReference type="AlphaFoldDB" id="A0A6M4NTT0"/>
<evidence type="ECO:0000313" key="2">
    <source>
        <dbReference type="EMBL" id="QJR99798.1"/>
    </source>
</evidence>
<proteinExistence type="predicted"/>
<feature type="region of interest" description="Disordered" evidence="1">
    <location>
        <begin position="137"/>
        <end position="168"/>
    </location>
</feature>
<geneLocation type="plasmid" evidence="2">
    <name>p717068-IMP</name>
</geneLocation>
<dbReference type="EMBL" id="MN629346">
    <property type="protein sequence ID" value="QJR99798.1"/>
    <property type="molecule type" value="Genomic_DNA"/>
</dbReference>
<reference evidence="2" key="1">
    <citation type="submission" date="2019-10" db="EMBL/GenBank/DDBJ databases">
        <authorList>
            <person name="Zhou D."/>
            <person name="Cheng Q."/>
        </authorList>
    </citation>
    <scope>NUCLEOTIDE SEQUENCE</scope>
    <source>
        <strain evidence="2">1507-17068</strain>
        <plasmid evidence="2">p717068-IMP</plasmid>
    </source>
</reference>
<protein>
    <submittedName>
        <fullName evidence="2">Uncharacterized protein</fullName>
    </submittedName>
</protein>
<sequence length="192" mass="21767">MKNTVHVKGCILRDAENERKRNYVNLMLTLKADGEEIYYYHLINYAANGNSVRHLFKVVNSDDKRKIEKGYEEKHISKLARNRVVYREIDEEFDLEDHGKFVDELSGAEMKVLISAAKSLAGGMKARAKLITDIRTRREEDEEEEKSHVGLSSPGEESSSSSMVSDDELLAKEAATTFGKATSTTNKNWGMF</sequence>
<accession>A0A6M4NTT0</accession>
<name>A0A6M4NTT0_AERCA</name>
<evidence type="ECO:0000256" key="1">
    <source>
        <dbReference type="SAM" id="MobiDB-lite"/>
    </source>
</evidence>
<feature type="compositionally biased region" description="Low complexity" evidence="1">
    <location>
        <begin position="149"/>
        <end position="164"/>
    </location>
</feature>
<dbReference type="RefSeq" id="WP_236277342.1">
    <property type="nucleotide sequence ID" value="NZ_CP091177.1"/>
</dbReference>
<organism evidence="2">
    <name type="scientific">Aeromonas caviae</name>
    <name type="common">Aeromonas punctata</name>
    <dbReference type="NCBI Taxonomy" id="648"/>
    <lineage>
        <taxon>Bacteria</taxon>
        <taxon>Pseudomonadati</taxon>
        <taxon>Pseudomonadota</taxon>
        <taxon>Gammaproteobacteria</taxon>
        <taxon>Aeromonadales</taxon>
        <taxon>Aeromonadaceae</taxon>
        <taxon>Aeromonas</taxon>
    </lineage>
</organism>
<keyword evidence="2" id="KW-0614">Plasmid</keyword>